<proteinExistence type="predicted"/>
<dbReference type="EMBL" id="JAAAIN010003505">
    <property type="protein sequence ID" value="KAG0285386.1"/>
    <property type="molecule type" value="Genomic_DNA"/>
</dbReference>
<gene>
    <name evidence="1" type="ORF">BGZ97_007826</name>
</gene>
<evidence type="ECO:0000313" key="1">
    <source>
        <dbReference type="EMBL" id="KAG0285386.1"/>
    </source>
</evidence>
<feature type="non-terminal residue" evidence="1">
    <location>
        <position position="159"/>
    </location>
</feature>
<reference evidence="1" key="1">
    <citation type="journal article" date="2020" name="Fungal Divers.">
        <title>Resolving the Mortierellaceae phylogeny through synthesis of multi-gene phylogenetics and phylogenomics.</title>
        <authorList>
            <person name="Vandepol N."/>
            <person name="Liber J."/>
            <person name="Desiro A."/>
            <person name="Na H."/>
            <person name="Kennedy M."/>
            <person name="Barry K."/>
            <person name="Grigoriev I.V."/>
            <person name="Miller A.N."/>
            <person name="O'Donnell K."/>
            <person name="Stajich J.E."/>
            <person name="Bonito G."/>
        </authorList>
    </citation>
    <scope>NUCLEOTIDE SEQUENCE</scope>
    <source>
        <strain evidence="1">NVP60</strain>
    </source>
</reference>
<dbReference type="AlphaFoldDB" id="A0A9P6QP27"/>
<keyword evidence="2" id="KW-1185">Reference proteome</keyword>
<name>A0A9P6QP27_9FUNG</name>
<comment type="caution">
    <text evidence="1">The sequence shown here is derived from an EMBL/GenBank/DDBJ whole genome shotgun (WGS) entry which is preliminary data.</text>
</comment>
<evidence type="ECO:0000313" key="2">
    <source>
        <dbReference type="Proteomes" id="UP000823405"/>
    </source>
</evidence>
<dbReference type="Proteomes" id="UP000823405">
    <property type="component" value="Unassembled WGS sequence"/>
</dbReference>
<organism evidence="1 2">
    <name type="scientific">Linnemannia gamsii</name>
    <dbReference type="NCBI Taxonomy" id="64522"/>
    <lineage>
        <taxon>Eukaryota</taxon>
        <taxon>Fungi</taxon>
        <taxon>Fungi incertae sedis</taxon>
        <taxon>Mucoromycota</taxon>
        <taxon>Mortierellomycotina</taxon>
        <taxon>Mortierellomycetes</taxon>
        <taxon>Mortierellales</taxon>
        <taxon>Mortierellaceae</taxon>
        <taxon>Linnemannia</taxon>
    </lineage>
</organism>
<sequence length="159" mass="15845">MREFSAALGTPAASRAEFAFCKITNVALAVWTREALATPESEIDPLERLVAILLIPFPALVKTELNGAGAAPTTLVIADKIPGMALDKLLIAALQLGSASCSGGVVSVGVGTAGVVTVGLVAEGTSGLVAEDTEGLVAEDTAGLVAEDTEGLVADTAGL</sequence>
<protein>
    <submittedName>
        <fullName evidence="1">Uncharacterized protein</fullName>
    </submittedName>
</protein>
<accession>A0A9P6QP27</accession>